<protein>
    <recommendedName>
        <fullName evidence="4">DNA modification methylase</fullName>
    </recommendedName>
</protein>
<reference evidence="2" key="1">
    <citation type="submission" date="2022-02" db="EMBL/GenBank/DDBJ databases">
        <authorList>
            <person name="Lee M."/>
            <person name="Kim S.-J."/>
            <person name="Jung M.-Y."/>
        </authorList>
    </citation>
    <scope>NUCLEOTIDE SEQUENCE</scope>
    <source>
        <strain evidence="2">JHP9</strain>
    </source>
</reference>
<proteinExistence type="predicted"/>
<evidence type="ECO:0000313" key="2">
    <source>
        <dbReference type="EMBL" id="MCL6422201.1"/>
    </source>
</evidence>
<evidence type="ECO:0000256" key="1">
    <source>
        <dbReference type="SAM" id="SignalP"/>
    </source>
</evidence>
<organism evidence="2 3">
    <name type="scientific">Brachybacterium equifaecis</name>
    <dbReference type="NCBI Taxonomy" id="2910770"/>
    <lineage>
        <taxon>Bacteria</taxon>
        <taxon>Bacillati</taxon>
        <taxon>Actinomycetota</taxon>
        <taxon>Actinomycetes</taxon>
        <taxon>Micrococcales</taxon>
        <taxon>Dermabacteraceae</taxon>
        <taxon>Brachybacterium</taxon>
    </lineage>
</organism>
<dbReference type="RefSeq" id="WP_249736356.1">
    <property type="nucleotide sequence ID" value="NZ_JAKNCJ010000001.1"/>
</dbReference>
<comment type="caution">
    <text evidence="2">The sequence shown here is derived from an EMBL/GenBank/DDBJ whole genome shotgun (WGS) entry which is preliminary data.</text>
</comment>
<feature type="chain" id="PRO_5045523682" description="DNA modification methylase" evidence="1">
    <location>
        <begin position="25"/>
        <end position="194"/>
    </location>
</feature>
<evidence type="ECO:0000313" key="3">
    <source>
        <dbReference type="Proteomes" id="UP001203761"/>
    </source>
</evidence>
<name>A0ABT0QX48_9MICO</name>
<accession>A0ABT0QX48</accession>
<dbReference type="Proteomes" id="UP001203761">
    <property type="component" value="Unassembled WGS sequence"/>
</dbReference>
<dbReference type="PROSITE" id="PS51257">
    <property type="entry name" value="PROKAR_LIPOPROTEIN"/>
    <property type="match status" value="1"/>
</dbReference>
<sequence>MKTARLPRLALTAAALGLALTATGCTYFNPVQTHDFYQAADGTNGSVTGADAASTFEVGVRNAIVVVDESGTGELVASVVNYSDETQSVTLTGNLAQAGAEGRGVVTGEEVFTTTVTVAPKGVVKIGPASLVGSGESGAEAPTAVSTEDFPADPGTMMLLTMDAAGESTTITLPITSTSLPYYQGDEASDGGQG</sequence>
<keyword evidence="3" id="KW-1185">Reference proteome</keyword>
<keyword evidence="1" id="KW-0732">Signal</keyword>
<gene>
    <name evidence="2" type="ORF">Bequi_02140</name>
</gene>
<feature type="signal peptide" evidence="1">
    <location>
        <begin position="1"/>
        <end position="24"/>
    </location>
</feature>
<evidence type="ECO:0008006" key="4">
    <source>
        <dbReference type="Google" id="ProtNLM"/>
    </source>
</evidence>
<dbReference type="EMBL" id="JAKNCJ010000001">
    <property type="protein sequence ID" value="MCL6422201.1"/>
    <property type="molecule type" value="Genomic_DNA"/>
</dbReference>